<gene>
    <name evidence="1" type="ORF">N7515_010147</name>
</gene>
<dbReference type="Proteomes" id="UP001149079">
    <property type="component" value="Unassembled WGS sequence"/>
</dbReference>
<keyword evidence="2" id="KW-1185">Reference proteome</keyword>
<dbReference type="RefSeq" id="XP_056517263.1">
    <property type="nucleotide sequence ID" value="XM_056670890.1"/>
</dbReference>
<organism evidence="1 2">
    <name type="scientific">Penicillium bovifimosum</name>
    <dbReference type="NCBI Taxonomy" id="126998"/>
    <lineage>
        <taxon>Eukaryota</taxon>
        <taxon>Fungi</taxon>
        <taxon>Dikarya</taxon>
        <taxon>Ascomycota</taxon>
        <taxon>Pezizomycotina</taxon>
        <taxon>Eurotiomycetes</taxon>
        <taxon>Eurotiomycetidae</taxon>
        <taxon>Eurotiales</taxon>
        <taxon>Aspergillaceae</taxon>
        <taxon>Penicillium</taxon>
    </lineage>
</organism>
<dbReference type="EMBL" id="JAPQKL010000008">
    <property type="protein sequence ID" value="KAJ5120759.1"/>
    <property type="molecule type" value="Genomic_DNA"/>
</dbReference>
<proteinExistence type="predicted"/>
<reference evidence="1" key="1">
    <citation type="submission" date="2022-11" db="EMBL/GenBank/DDBJ databases">
        <authorList>
            <person name="Petersen C."/>
        </authorList>
    </citation>
    <scope>NUCLEOTIDE SEQUENCE</scope>
    <source>
        <strain evidence="1">IBT 22155</strain>
    </source>
</reference>
<comment type="caution">
    <text evidence="1">The sequence shown here is derived from an EMBL/GenBank/DDBJ whole genome shotgun (WGS) entry which is preliminary data.</text>
</comment>
<dbReference type="GeneID" id="81410061"/>
<reference evidence="1" key="2">
    <citation type="journal article" date="2023" name="IMA Fungus">
        <title>Comparative genomic study of the Penicillium genus elucidates a diverse pangenome and 15 lateral gene transfer events.</title>
        <authorList>
            <person name="Petersen C."/>
            <person name="Sorensen T."/>
            <person name="Nielsen M.R."/>
            <person name="Sondergaard T.E."/>
            <person name="Sorensen J.L."/>
            <person name="Fitzpatrick D.A."/>
            <person name="Frisvad J.C."/>
            <person name="Nielsen K.L."/>
        </authorList>
    </citation>
    <scope>NUCLEOTIDE SEQUENCE</scope>
    <source>
        <strain evidence="1">IBT 22155</strain>
    </source>
</reference>
<protein>
    <submittedName>
        <fullName evidence="1">Uncharacterized protein</fullName>
    </submittedName>
</protein>
<evidence type="ECO:0000313" key="1">
    <source>
        <dbReference type="EMBL" id="KAJ5120759.1"/>
    </source>
</evidence>
<evidence type="ECO:0000313" key="2">
    <source>
        <dbReference type="Proteomes" id="UP001149079"/>
    </source>
</evidence>
<name>A0A9W9KV05_9EURO</name>
<dbReference type="AlphaFoldDB" id="A0A9W9KV05"/>
<accession>A0A9W9KV05</accession>
<dbReference type="OrthoDB" id="4362751at2759"/>
<sequence length="65" mass="7497">MKGETVEPRDHVKVLSVIMNTRLKYKEHIVRQRPRDSRRRWSFAASGSIPRNSAAAIHVDVGAQW</sequence>